<evidence type="ECO:0000256" key="13">
    <source>
        <dbReference type="SAM" id="MobiDB-lite"/>
    </source>
</evidence>
<dbReference type="EMBL" id="LSYV01000046">
    <property type="protein sequence ID" value="KXZ46276.1"/>
    <property type="molecule type" value="Genomic_DNA"/>
</dbReference>
<dbReference type="GO" id="GO:0016020">
    <property type="term" value="C:membrane"/>
    <property type="evidence" value="ECO:0007669"/>
    <property type="project" value="UniProtKB-SubCell"/>
</dbReference>
<feature type="region of interest" description="Disordered" evidence="13">
    <location>
        <begin position="549"/>
        <end position="642"/>
    </location>
</feature>
<feature type="compositionally biased region" description="Low complexity" evidence="13">
    <location>
        <begin position="610"/>
        <end position="625"/>
    </location>
</feature>
<dbReference type="PANTHER" id="PTHR16320:SF24">
    <property type="entry name" value="PHOSPHODIESTERASE, PUTATIVE-RELATED"/>
    <property type="match status" value="1"/>
</dbReference>
<accession>A0A150G8U1</accession>
<feature type="compositionally biased region" description="Basic and acidic residues" evidence="13">
    <location>
        <begin position="519"/>
        <end position="537"/>
    </location>
</feature>
<dbReference type="InterPro" id="IPR005135">
    <property type="entry name" value="Endo/exonuclease/phosphatase"/>
</dbReference>
<keyword evidence="11" id="KW-0443">Lipid metabolism</keyword>
<keyword evidence="8" id="KW-0460">Magnesium</keyword>
<comment type="pathway">
    <text evidence="3">Sphingolipid metabolism.</text>
</comment>
<dbReference type="GO" id="GO:0004767">
    <property type="term" value="F:sphingomyelin phosphodiesterase activity"/>
    <property type="evidence" value="ECO:0007669"/>
    <property type="project" value="InterPro"/>
</dbReference>
<keyword evidence="5 14" id="KW-0812">Transmembrane</keyword>
<name>A0A150G8U1_GONPE</name>
<evidence type="ECO:0000256" key="14">
    <source>
        <dbReference type="SAM" id="Phobius"/>
    </source>
</evidence>
<dbReference type="PANTHER" id="PTHR16320">
    <property type="entry name" value="SPHINGOMYELINASE FAMILY MEMBER"/>
    <property type="match status" value="1"/>
</dbReference>
<dbReference type="InterPro" id="IPR036691">
    <property type="entry name" value="Endo/exonu/phosph_ase_sf"/>
</dbReference>
<protein>
    <recommendedName>
        <fullName evidence="15">Endonuclease/exonuclease/phosphatase domain-containing protein</fullName>
    </recommendedName>
</protein>
<feature type="region of interest" description="Disordered" evidence="13">
    <location>
        <begin position="440"/>
        <end position="537"/>
    </location>
</feature>
<gene>
    <name evidence="16" type="ORF">GPECTOR_45g146</name>
</gene>
<evidence type="ECO:0000313" key="17">
    <source>
        <dbReference type="Proteomes" id="UP000075714"/>
    </source>
</evidence>
<dbReference type="GO" id="GO:0046872">
    <property type="term" value="F:metal ion binding"/>
    <property type="evidence" value="ECO:0007669"/>
    <property type="project" value="UniProtKB-KW"/>
</dbReference>
<proteinExistence type="inferred from homology"/>
<feature type="region of interest" description="Disordered" evidence="13">
    <location>
        <begin position="665"/>
        <end position="736"/>
    </location>
</feature>
<dbReference type="AlphaFoldDB" id="A0A150G8U1"/>
<comment type="similarity">
    <text evidence="4">Belongs to the neutral sphingomyelinase family.</text>
</comment>
<keyword evidence="17" id="KW-1185">Reference proteome</keyword>
<feature type="compositionally biased region" description="Basic and acidic residues" evidence="13">
    <location>
        <begin position="440"/>
        <end position="452"/>
    </location>
</feature>
<dbReference type="InterPro" id="IPR038772">
    <property type="entry name" value="Sph/SMPD2-like"/>
</dbReference>
<feature type="transmembrane region" description="Helical" evidence="14">
    <location>
        <begin position="772"/>
        <end position="793"/>
    </location>
</feature>
<feature type="region of interest" description="Disordered" evidence="13">
    <location>
        <begin position="848"/>
        <end position="877"/>
    </location>
</feature>
<evidence type="ECO:0000256" key="8">
    <source>
        <dbReference type="ARBA" id="ARBA00022842"/>
    </source>
</evidence>
<evidence type="ECO:0000256" key="3">
    <source>
        <dbReference type="ARBA" id="ARBA00004991"/>
    </source>
</evidence>
<comment type="subcellular location">
    <subcellularLocation>
        <location evidence="1">Membrane</location>
        <topology evidence="1">Multi-pass membrane protein</topology>
    </subcellularLocation>
</comment>
<dbReference type="GO" id="GO:0006665">
    <property type="term" value="P:sphingolipid metabolic process"/>
    <property type="evidence" value="ECO:0007669"/>
    <property type="project" value="UniProtKB-KW"/>
</dbReference>
<evidence type="ECO:0000256" key="10">
    <source>
        <dbReference type="ARBA" id="ARBA00022989"/>
    </source>
</evidence>
<dbReference type="STRING" id="33097.A0A150G8U1"/>
<feature type="domain" description="Endonuclease/exonuclease/phosphatase" evidence="15">
    <location>
        <begin position="29"/>
        <end position="304"/>
    </location>
</feature>
<sequence>MEVAVLSKPASGRLKHQSSRGRGGQLSLLTLNTWGSPWRSHDYAVRLTKQAEYFRTAGRDLDVVFLQDVATDGAASKLAAAGAEAGLSHVASFDGGVLGSGLLLLSRHPIEEVAFRPFAVRGIPGEIWEMLAGKGVGYARVLLPSGAPAHLFLSQLHSCPDPQHLPDKRLTDVLVPVDQWSPFRTAQLLELAAFMRPIAGPAVAAGELVFLAGSWWSPPDSLEQALLPELLPGLADAWVAAGHLRLDPAGDTYGTMSNIYSGAGSFSADPYHARIDGVWSNARVVACETVMTRAPNSRVCYSDHHGVLVIASTTPPAPAPAAATGAAGQEAAAVAAVETETETAAALPAAVTAVEPQESAAPVKAEAALEAETALEEAEPTLHGARPSSGSGSAPPGVGAVAYLTADPAPAAEANVAAAPSPAPAPALLKDLAELEAERLEQEAEVDAKQEPEPEAQAEARSAPEEAPESLQEFVQEPEAAAAGREASSESVPAAEPLQPLTHGHTEPASEPGQPTHGPEPDPDRVEEMVGEYADRESADVVATALLSFTNAPDGGGAGGGGGGQHHGVVDDVEDEAPPPAPRGHLDARPSRINPFSVPDADHGGGGGRSRPSSAVPPAAAVEARTSPEAPSPSAAAGAAAGPDADADAVHYLMADLDEYDPPSAAASAAASATATGGPADSAAHPSPGPGPIRRVSSATSSAAAGGITVTGPGPVAESRVHPEMSEAGDGGDGGKAAAAARRTRLLALALNQLRAGQANASARIASAKRGFLLCLLVVLVAAGAQLYCIIATNDHVAKRVCGSLAVALGLVAAVWGVVLLPGACVDMAGRNAFRQLARTVEVWHRAASGQQEKEREREPDGKRQGGMKPKPRKAFA</sequence>
<dbReference type="Pfam" id="PF03372">
    <property type="entry name" value="Exo_endo_phos"/>
    <property type="match status" value="1"/>
</dbReference>
<reference evidence="17" key="1">
    <citation type="journal article" date="2016" name="Nat. Commun.">
        <title>The Gonium pectorale genome demonstrates co-option of cell cycle regulation during the evolution of multicellularity.</title>
        <authorList>
            <person name="Hanschen E.R."/>
            <person name="Marriage T.N."/>
            <person name="Ferris P.J."/>
            <person name="Hamaji T."/>
            <person name="Toyoda A."/>
            <person name="Fujiyama A."/>
            <person name="Neme R."/>
            <person name="Noguchi H."/>
            <person name="Minakuchi Y."/>
            <person name="Suzuki M."/>
            <person name="Kawai-Toyooka H."/>
            <person name="Smith D.R."/>
            <person name="Sparks H."/>
            <person name="Anderson J."/>
            <person name="Bakaric R."/>
            <person name="Luria V."/>
            <person name="Karger A."/>
            <person name="Kirschner M.W."/>
            <person name="Durand P.M."/>
            <person name="Michod R.E."/>
            <person name="Nozaki H."/>
            <person name="Olson B.J."/>
        </authorList>
    </citation>
    <scope>NUCLEOTIDE SEQUENCE [LARGE SCALE GENOMIC DNA]</scope>
    <source>
        <strain evidence="17">NIES-2863</strain>
    </source>
</reference>
<evidence type="ECO:0000256" key="12">
    <source>
        <dbReference type="ARBA" id="ARBA00023136"/>
    </source>
</evidence>
<evidence type="ECO:0000256" key="6">
    <source>
        <dbReference type="ARBA" id="ARBA00022723"/>
    </source>
</evidence>
<feature type="compositionally biased region" description="Low complexity" evidence="13">
    <location>
        <begin position="693"/>
        <end position="710"/>
    </location>
</feature>
<keyword evidence="12 14" id="KW-0472">Membrane</keyword>
<dbReference type="Gene3D" id="3.60.10.10">
    <property type="entry name" value="Endonuclease/exonuclease/phosphatase"/>
    <property type="match status" value="1"/>
</dbReference>
<dbReference type="Proteomes" id="UP000075714">
    <property type="component" value="Unassembled WGS sequence"/>
</dbReference>
<feature type="compositionally biased region" description="Low complexity" evidence="13">
    <location>
        <begin position="479"/>
        <end position="491"/>
    </location>
</feature>
<comment type="pathway">
    <text evidence="2">Lipid metabolism; sphingolipid metabolism.</text>
</comment>
<evidence type="ECO:0000256" key="7">
    <source>
        <dbReference type="ARBA" id="ARBA00022801"/>
    </source>
</evidence>
<evidence type="ECO:0000256" key="5">
    <source>
        <dbReference type="ARBA" id="ARBA00022692"/>
    </source>
</evidence>
<dbReference type="OrthoDB" id="387657at2759"/>
<evidence type="ECO:0000256" key="11">
    <source>
        <dbReference type="ARBA" id="ARBA00023098"/>
    </source>
</evidence>
<keyword evidence="9" id="KW-0746">Sphingolipid metabolism</keyword>
<evidence type="ECO:0000256" key="9">
    <source>
        <dbReference type="ARBA" id="ARBA00022919"/>
    </source>
</evidence>
<evidence type="ECO:0000313" key="16">
    <source>
        <dbReference type="EMBL" id="KXZ46276.1"/>
    </source>
</evidence>
<evidence type="ECO:0000259" key="15">
    <source>
        <dbReference type="Pfam" id="PF03372"/>
    </source>
</evidence>
<keyword evidence="7" id="KW-0378">Hydrolase</keyword>
<evidence type="ECO:0000256" key="4">
    <source>
        <dbReference type="ARBA" id="ARBA00006335"/>
    </source>
</evidence>
<feature type="transmembrane region" description="Helical" evidence="14">
    <location>
        <begin position="805"/>
        <end position="826"/>
    </location>
</feature>
<keyword evidence="10 14" id="KW-1133">Transmembrane helix</keyword>
<feature type="region of interest" description="Disordered" evidence="13">
    <location>
        <begin position="1"/>
        <end position="21"/>
    </location>
</feature>
<evidence type="ECO:0000256" key="1">
    <source>
        <dbReference type="ARBA" id="ARBA00004141"/>
    </source>
</evidence>
<evidence type="ECO:0000256" key="2">
    <source>
        <dbReference type="ARBA" id="ARBA00004760"/>
    </source>
</evidence>
<feature type="compositionally biased region" description="Basic and acidic residues" evidence="13">
    <location>
        <begin position="852"/>
        <end position="864"/>
    </location>
</feature>
<feature type="compositionally biased region" description="Low complexity" evidence="13">
    <location>
        <begin position="632"/>
        <end position="642"/>
    </location>
</feature>
<organism evidence="16 17">
    <name type="scientific">Gonium pectorale</name>
    <name type="common">Green alga</name>
    <dbReference type="NCBI Taxonomy" id="33097"/>
    <lineage>
        <taxon>Eukaryota</taxon>
        <taxon>Viridiplantae</taxon>
        <taxon>Chlorophyta</taxon>
        <taxon>core chlorophytes</taxon>
        <taxon>Chlorophyceae</taxon>
        <taxon>CS clade</taxon>
        <taxon>Chlamydomonadales</taxon>
        <taxon>Volvocaceae</taxon>
        <taxon>Gonium</taxon>
    </lineage>
</organism>
<feature type="compositionally biased region" description="Low complexity" evidence="13">
    <location>
        <begin position="665"/>
        <end position="684"/>
    </location>
</feature>
<feature type="compositionally biased region" description="Gly residues" evidence="13">
    <location>
        <begin position="554"/>
        <end position="566"/>
    </location>
</feature>
<dbReference type="SUPFAM" id="SSF56219">
    <property type="entry name" value="DNase I-like"/>
    <property type="match status" value="1"/>
</dbReference>
<comment type="caution">
    <text evidence="16">The sequence shown here is derived from an EMBL/GenBank/DDBJ whole genome shotgun (WGS) entry which is preliminary data.</text>
</comment>
<keyword evidence="6" id="KW-0479">Metal-binding</keyword>